<reference evidence="4 5" key="1">
    <citation type="submission" date="2020-08" db="EMBL/GenBank/DDBJ databases">
        <title>Genomic Encyclopedia of Type Strains, Phase IV (KMG-IV): sequencing the most valuable type-strain genomes for metagenomic binning, comparative biology and taxonomic classification.</title>
        <authorList>
            <person name="Goeker M."/>
        </authorList>
    </citation>
    <scope>NUCLEOTIDE SEQUENCE [LARGE SCALE GENOMIC DNA]</scope>
    <source>
        <strain evidence="4 5">DSM 11099</strain>
    </source>
</reference>
<dbReference type="AlphaFoldDB" id="A0A7W9VTL1"/>
<feature type="signal peptide" evidence="2">
    <location>
        <begin position="1"/>
        <end position="26"/>
    </location>
</feature>
<organism evidence="4 5">
    <name type="scientific">Aquamicrobium lusatiense</name>
    <dbReference type="NCBI Taxonomy" id="89772"/>
    <lineage>
        <taxon>Bacteria</taxon>
        <taxon>Pseudomonadati</taxon>
        <taxon>Pseudomonadota</taxon>
        <taxon>Alphaproteobacteria</taxon>
        <taxon>Hyphomicrobiales</taxon>
        <taxon>Phyllobacteriaceae</taxon>
        <taxon>Aquamicrobium</taxon>
    </lineage>
</organism>
<feature type="chain" id="PRO_5030876896" evidence="2">
    <location>
        <begin position="27"/>
        <end position="400"/>
    </location>
</feature>
<feature type="transmembrane region" description="Helical" evidence="1">
    <location>
        <begin position="374"/>
        <end position="395"/>
    </location>
</feature>
<sequence>MMRTFTTTLMAAALGATLMAPLPLGAQETPDAQQSAELSGFWLTTSWPEMTIKPGETQSVSLSLRNEKLPPQRATIEVSGVPEGWEWSLKGGGREVTAAIVSPDSTERLTLELTPPEDAFTDGEHAIEVRARTAAETVTLPLVVRLSETEEAASGLSLEPELPALRGTARSTFSFKIKVKNEGAEDGLFNLTASVPAGFQTRFKKGYGSEEITGLPIAAGAIETVTMEVIPSRGVAAGRYEAGFEVSGEGLSGTTQLSLDVTGEPQVAIVGPQERLSGEAVAGRESSFTFTLVNTGTAPATDLELSATPPSGWTVAFEPRDVAQIAPNSTGEVNVKITPSEQAIAGDYMVSVRASNDTVSESVQFRVTVRTSTMWGAAGLGVIAVAALVLGGAVMRYGRR</sequence>
<evidence type="ECO:0000313" key="5">
    <source>
        <dbReference type="Proteomes" id="UP000533306"/>
    </source>
</evidence>
<keyword evidence="2" id="KW-0732">Signal</keyword>
<name>A0A7W9VTL1_9HYPH</name>
<accession>A0A7W9VTL1</accession>
<evidence type="ECO:0000256" key="1">
    <source>
        <dbReference type="SAM" id="Phobius"/>
    </source>
</evidence>
<dbReference type="PANTHER" id="PTHR39198">
    <property type="entry name" value="HYPOTHETICAL MEMBRANE PROTEIN, CONSERVED"/>
    <property type="match status" value="1"/>
</dbReference>
<evidence type="ECO:0000256" key="2">
    <source>
        <dbReference type="SAM" id="SignalP"/>
    </source>
</evidence>
<dbReference type="InterPro" id="IPR018905">
    <property type="entry name" value="A-galactase_NEW3"/>
</dbReference>
<protein>
    <submittedName>
        <fullName evidence="4">Putative membrane protein</fullName>
    </submittedName>
</protein>
<keyword evidence="1" id="KW-0812">Transmembrane</keyword>
<dbReference type="InterPro" id="IPR013783">
    <property type="entry name" value="Ig-like_fold"/>
</dbReference>
<keyword evidence="1" id="KW-0472">Membrane</keyword>
<dbReference type="Proteomes" id="UP000533306">
    <property type="component" value="Unassembled WGS sequence"/>
</dbReference>
<gene>
    <name evidence="4" type="ORF">HNR59_000101</name>
</gene>
<keyword evidence="1" id="KW-1133">Transmembrane helix</keyword>
<evidence type="ECO:0000313" key="4">
    <source>
        <dbReference type="EMBL" id="MBB6010756.1"/>
    </source>
</evidence>
<comment type="caution">
    <text evidence="4">The sequence shown here is derived from an EMBL/GenBank/DDBJ whole genome shotgun (WGS) entry which is preliminary data.</text>
</comment>
<proteinExistence type="predicted"/>
<dbReference type="Pfam" id="PF10633">
    <property type="entry name" value="NPCBM_assoc"/>
    <property type="match status" value="1"/>
</dbReference>
<dbReference type="PANTHER" id="PTHR39198:SF1">
    <property type="entry name" value="ALPHA-GALACTOSIDASE NEW3 DOMAIN-CONTAINING PROTEIN"/>
    <property type="match status" value="1"/>
</dbReference>
<keyword evidence="5" id="KW-1185">Reference proteome</keyword>
<feature type="domain" description="Alpha-galactosidase NEW3" evidence="3">
    <location>
        <begin position="281"/>
        <end position="355"/>
    </location>
</feature>
<evidence type="ECO:0000259" key="3">
    <source>
        <dbReference type="Pfam" id="PF10633"/>
    </source>
</evidence>
<dbReference type="EMBL" id="JACHEU010000001">
    <property type="protein sequence ID" value="MBB6010756.1"/>
    <property type="molecule type" value="Genomic_DNA"/>
</dbReference>
<dbReference type="Gene3D" id="2.60.40.10">
    <property type="entry name" value="Immunoglobulins"/>
    <property type="match status" value="1"/>
</dbReference>